<dbReference type="GO" id="GO:0008841">
    <property type="term" value="F:dihydrofolate synthase activity"/>
    <property type="evidence" value="ECO:0007669"/>
    <property type="project" value="TreeGrafter"/>
</dbReference>
<feature type="domain" description="Mur ligase central" evidence="8">
    <location>
        <begin position="49"/>
        <end position="268"/>
    </location>
</feature>
<dbReference type="SUPFAM" id="SSF53623">
    <property type="entry name" value="MurD-like peptide ligases, catalytic domain"/>
    <property type="match status" value="1"/>
</dbReference>
<keyword evidence="5" id="KW-0067">ATP-binding</keyword>
<evidence type="ECO:0000256" key="4">
    <source>
        <dbReference type="ARBA" id="ARBA00022741"/>
    </source>
</evidence>
<evidence type="ECO:0000259" key="7">
    <source>
        <dbReference type="Pfam" id="PF02875"/>
    </source>
</evidence>
<name>A0A6J6HK02_9ZZZZ</name>
<dbReference type="GO" id="GO:0005524">
    <property type="term" value="F:ATP binding"/>
    <property type="evidence" value="ECO:0007669"/>
    <property type="project" value="UniProtKB-KW"/>
</dbReference>
<dbReference type="Pfam" id="PF02875">
    <property type="entry name" value="Mur_ligase_C"/>
    <property type="match status" value="1"/>
</dbReference>
<dbReference type="Pfam" id="PF08245">
    <property type="entry name" value="Mur_ligase_M"/>
    <property type="match status" value="1"/>
</dbReference>
<keyword evidence="6" id="KW-0460">Magnesium</keyword>
<dbReference type="PIRSF" id="PIRSF001563">
    <property type="entry name" value="Folylpolyglu_synth"/>
    <property type="match status" value="1"/>
</dbReference>
<evidence type="ECO:0000259" key="8">
    <source>
        <dbReference type="Pfam" id="PF08245"/>
    </source>
</evidence>
<keyword evidence="2" id="KW-0436">Ligase</keyword>
<accession>A0A6J6HK02</accession>
<dbReference type="Gene3D" id="3.40.1190.10">
    <property type="entry name" value="Mur-like, catalytic domain"/>
    <property type="match status" value="1"/>
</dbReference>
<evidence type="ECO:0000256" key="3">
    <source>
        <dbReference type="ARBA" id="ARBA00022723"/>
    </source>
</evidence>
<sequence>MQYLDALRYLDERSNYERTGRVDTPSIENIERLMDAIANPQHAYRSIHITGTNGKGSTAQITTKLLMAHGLRVGTYSSPHLDRINDRICINGEPISDEEFGLQVGAISDLEIISGVRPSFFEIMTAAMFRWFADEAVDVTVVEVGMLGRWDATNVINSDVAVITNIALDHTEYAGPTVKHIAEEKAGIIKPSSIVILGETDEVLREVFLEMPAQAQICRGDDFSCDENRLAVGGRLITVRTPRTIYEDVLVPLHGEHQGDNASLAISAVEAFFDSMIDPEILAEAMRNVVMPGRFEVLGHQPLVILDGAHNPAGAKVCAEVFFDDFNMSGRKILVTGALRSRDPDDLLTNFRAAEFDVVITCTPPSPRGLPANEMAEVAHRVGCNEVIVAQSVESGCETALKLAQSQDAVLVAGSLYIVSAARPFLLSRATKHP</sequence>
<evidence type="ECO:0000256" key="1">
    <source>
        <dbReference type="ARBA" id="ARBA00008276"/>
    </source>
</evidence>
<dbReference type="InterPro" id="IPR004101">
    <property type="entry name" value="Mur_ligase_C"/>
</dbReference>
<proteinExistence type="inferred from homology"/>
<dbReference type="PANTHER" id="PTHR11136">
    <property type="entry name" value="FOLYLPOLYGLUTAMATE SYNTHASE-RELATED"/>
    <property type="match status" value="1"/>
</dbReference>
<evidence type="ECO:0000256" key="6">
    <source>
        <dbReference type="ARBA" id="ARBA00022842"/>
    </source>
</evidence>
<feature type="domain" description="Mur ligase C-terminal" evidence="7">
    <location>
        <begin position="293"/>
        <end position="415"/>
    </location>
</feature>
<comment type="similarity">
    <text evidence="1">Belongs to the folylpolyglutamate synthase family.</text>
</comment>
<dbReference type="InterPro" id="IPR036565">
    <property type="entry name" value="Mur-like_cat_sf"/>
</dbReference>
<organism evidence="9">
    <name type="scientific">freshwater metagenome</name>
    <dbReference type="NCBI Taxonomy" id="449393"/>
    <lineage>
        <taxon>unclassified sequences</taxon>
        <taxon>metagenomes</taxon>
        <taxon>ecological metagenomes</taxon>
    </lineage>
</organism>
<evidence type="ECO:0000313" key="9">
    <source>
        <dbReference type="EMBL" id="CAB4613266.1"/>
    </source>
</evidence>
<protein>
    <submittedName>
        <fullName evidence="9">Unannotated protein</fullName>
    </submittedName>
</protein>
<dbReference type="EMBL" id="CAEZUN010000226">
    <property type="protein sequence ID" value="CAB4613266.1"/>
    <property type="molecule type" value="Genomic_DNA"/>
</dbReference>
<dbReference type="NCBIfam" id="TIGR01499">
    <property type="entry name" value="folC"/>
    <property type="match status" value="1"/>
</dbReference>
<dbReference type="InterPro" id="IPR018109">
    <property type="entry name" value="Folylpolyglutamate_synth_CS"/>
</dbReference>
<dbReference type="PROSITE" id="PS01011">
    <property type="entry name" value="FOLYLPOLYGLU_SYNT_1"/>
    <property type="match status" value="1"/>
</dbReference>
<gene>
    <name evidence="9" type="ORF">UFOPK1826_01406</name>
</gene>
<reference evidence="9" key="1">
    <citation type="submission" date="2020-05" db="EMBL/GenBank/DDBJ databases">
        <authorList>
            <person name="Chiriac C."/>
            <person name="Salcher M."/>
            <person name="Ghai R."/>
            <person name="Kavagutti S V."/>
        </authorList>
    </citation>
    <scope>NUCLEOTIDE SEQUENCE</scope>
</reference>
<dbReference type="GO" id="GO:0005737">
    <property type="term" value="C:cytoplasm"/>
    <property type="evidence" value="ECO:0007669"/>
    <property type="project" value="TreeGrafter"/>
</dbReference>
<keyword evidence="3" id="KW-0479">Metal-binding</keyword>
<dbReference type="GO" id="GO:0046872">
    <property type="term" value="F:metal ion binding"/>
    <property type="evidence" value="ECO:0007669"/>
    <property type="project" value="UniProtKB-KW"/>
</dbReference>
<dbReference type="GO" id="GO:0004326">
    <property type="term" value="F:tetrahydrofolylpolyglutamate synthase activity"/>
    <property type="evidence" value="ECO:0007669"/>
    <property type="project" value="InterPro"/>
</dbReference>
<dbReference type="PANTHER" id="PTHR11136:SF0">
    <property type="entry name" value="DIHYDROFOLATE SYNTHETASE-RELATED"/>
    <property type="match status" value="1"/>
</dbReference>
<dbReference type="AlphaFoldDB" id="A0A6J6HK02"/>
<evidence type="ECO:0000256" key="5">
    <source>
        <dbReference type="ARBA" id="ARBA00022840"/>
    </source>
</evidence>
<dbReference type="Gene3D" id="3.90.190.20">
    <property type="entry name" value="Mur ligase, C-terminal domain"/>
    <property type="match status" value="1"/>
</dbReference>
<evidence type="ECO:0000256" key="2">
    <source>
        <dbReference type="ARBA" id="ARBA00022598"/>
    </source>
</evidence>
<keyword evidence="4" id="KW-0547">Nucleotide-binding</keyword>
<dbReference type="InterPro" id="IPR001645">
    <property type="entry name" value="Folylpolyglutamate_synth"/>
</dbReference>
<dbReference type="InterPro" id="IPR036615">
    <property type="entry name" value="Mur_ligase_C_dom_sf"/>
</dbReference>
<dbReference type="InterPro" id="IPR013221">
    <property type="entry name" value="Mur_ligase_cen"/>
</dbReference>
<dbReference type="SUPFAM" id="SSF53244">
    <property type="entry name" value="MurD-like peptide ligases, peptide-binding domain"/>
    <property type="match status" value="1"/>
</dbReference>